<dbReference type="Proteomes" id="UP001205906">
    <property type="component" value="Unassembled WGS sequence"/>
</dbReference>
<comment type="caution">
    <text evidence="1">The sequence shown here is derived from an EMBL/GenBank/DDBJ whole genome shotgun (WGS) entry which is preliminary data.</text>
</comment>
<protein>
    <submittedName>
        <fullName evidence="1">Uncharacterized protein</fullName>
    </submittedName>
</protein>
<evidence type="ECO:0000313" key="2">
    <source>
        <dbReference type="Proteomes" id="UP001205906"/>
    </source>
</evidence>
<reference evidence="1 2" key="1">
    <citation type="submission" date="2022-06" db="EMBL/GenBank/DDBJ databases">
        <title>Mesorhizobium sp. strain RP14 Genome sequencing and assembly.</title>
        <authorList>
            <person name="Kim I."/>
        </authorList>
    </citation>
    <scope>NUCLEOTIDE SEQUENCE [LARGE SCALE GENOMIC DNA]</scope>
    <source>
        <strain evidence="2">RP14(2022)</strain>
    </source>
</reference>
<dbReference type="RefSeq" id="WP_252819809.1">
    <property type="nucleotide sequence ID" value="NZ_JAMXQS010000006.1"/>
</dbReference>
<keyword evidence="2" id="KW-1185">Reference proteome</keyword>
<accession>A0ABT1C8M3</accession>
<gene>
    <name evidence="1" type="ORF">NGM99_13750</name>
</gene>
<sequence>MKPLSDIDIHERLTAARDLLGNEKAETVRGETALEAARKVLSGLGLALLLAGEQESDRLVGVRGQDET</sequence>
<evidence type="ECO:0000313" key="1">
    <source>
        <dbReference type="EMBL" id="MCO6050843.1"/>
    </source>
</evidence>
<organism evidence="1 2">
    <name type="scientific">Mesorhizobium liriopis</name>
    <dbReference type="NCBI Taxonomy" id="2953882"/>
    <lineage>
        <taxon>Bacteria</taxon>
        <taxon>Pseudomonadati</taxon>
        <taxon>Pseudomonadota</taxon>
        <taxon>Alphaproteobacteria</taxon>
        <taxon>Hyphomicrobiales</taxon>
        <taxon>Phyllobacteriaceae</taxon>
        <taxon>Mesorhizobium</taxon>
    </lineage>
</organism>
<proteinExistence type="predicted"/>
<dbReference type="EMBL" id="JAMXQS010000006">
    <property type="protein sequence ID" value="MCO6050843.1"/>
    <property type="molecule type" value="Genomic_DNA"/>
</dbReference>
<name>A0ABT1C8M3_9HYPH</name>